<accession>A0A0K0X5C5</accession>
<name>A0A0K0X5C5_MYCGD</name>
<protein>
    <submittedName>
        <fullName evidence="2">Transcriptional regulator, TrmB domain protein</fullName>
    </submittedName>
</protein>
<dbReference type="AlphaFoldDB" id="A0A0K0X5C5"/>
<dbReference type="STRING" id="134601.AFA91_13135"/>
<evidence type="ECO:0000313" key="3">
    <source>
        <dbReference type="Proteomes" id="UP000062255"/>
    </source>
</evidence>
<dbReference type="InterPro" id="IPR036390">
    <property type="entry name" value="WH_DNA-bd_sf"/>
</dbReference>
<dbReference type="InterPro" id="IPR002831">
    <property type="entry name" value="Tscrpt_reg_TrmB_N"/>
</dbReference>
<dbReference type="Pfam" id="PF01978">
    <property type="entry name" value="TrmB"/>
    <property type="match status" value="1"/>
</dbReference>
<sequence length="266" mass="29966">MWKELVEAGLDPKDAHFYLAVLRRSRATVAEVAREANVSRTSGYDIARRLHSRGLLAWVESEPRETGDSRTQSYLVASDPVRLMDEWERRKRVLDDVVPQLRAVFSENRARPKVRYLEGASGIQTALFETLNWDSPMCGILSMRDLMTVPGEAAMDEYIAGRRERNLLLRVVRTRDHDLPNGWLTSARDFRVVKHAPAAYSFTMTAFIGSREVVSLSSATETFAMVIESQEYADMQRNFFEVLWSVSTDAAVDDSGPPPGCSANST</sequence>
<dbReference type="KEGG" id="mgo:AFA91_13135"/>
<dbReference type="PANTHER" id="PTHR34293:SF1">
    <property type="entry name" value="HTH-TYPE TRANSCRIPTIONAL REGULATOR TRMBL2"/>
    <property type="match status" value="1"/>
</dbReference>
<proteinExistence type="predicted"/>
<dbReference type="SUPFAM" id="SSF46785">
    <property type="entry name" value="Winged helix' DNA-binding domain"/>
    <property type="match status" value="1"/>
</dbReference>
<dbReference type="PANTHER" id="PTHR34293">
    <property type="entry name" value="HTH-TYPE TRANSCRIPTIONAL REGULATOR TRMBL2"/>
    <property type="match status" value="1"/>
</dbReference>
<dbReference type="EMBL" id="CP012150">
    <property type="protein sequence ID" value="AKS32665.1"/>
    <property type="molecule type" value="Genomic_DNA"/>
</dbReference>
<dbReference type="RefSeq" id="WP_049745094.1">
    <property type="nucleotide sequence ID" value="NZ_CP012150.1"/>
</dbReference>
<dbReference type="Proteomes" id="UP000062255">
    <property type="component" value="Chromosome"/>
</dbReference>
<feature type="domain" description="Transcription regulator TrmB N-terminal" evidence="1">
    <location>
        <begin position="8"/>
        <end position="64"/>
    </location>
</feature>
<evidence type="ECO:0000313" key="2">
    <source>
        <dbReference type="EMBL" id="AKS32665.1"/>
    </source>
</evidence>
<dbReference type="OrthoDB" id="7960388at2"/>
<reference evidence="2 3" key="1">
    <citation type="submission" date="2015-07" db="EMBL/GenBank/DDBJ databases">
        <title>Complete genome sequence of Mycobacterium goodii X7B, a facultative thermophilic biodesulfurizing bacterium.</title>
        <authorList>
            <person name="Yu B."/>
            <person name="Li F."/>
            <person name="Xu P."/>
        </authorList>
    </citation>
    <scope>NUCLEOTIDE SEQUENCE [LARGE SCALE GENOMIC DNA]</scope>
    <source>
        <strain evidence="2 3">X7B</strain>
    </source>
</reference>
<dbReference type="PATRIC" id="fig|134601.6.peg.2722"/>
<dbReference type="Gene3D" id="1.10.10.10">
    <property type="entry name" value="Winged helix-like DNA-binding domain superfamily/Winged helix DNA-binding domain"/>
    <property type="match status" value="1"/>
</dbReference>
<gene>
    <name evidence="2" type="ORF">AFA91_13135</name>
</gene>
<dbReference type="InterPro" id="IPR051797">
    <property type="entry name" value="TrmB-like"/>
</dbReference>
<evidence type="ECO:0000259" key="1">
    <source>
        <dbReference type="Pfam" id="PF01978"/>
    </source>
</evidence>
<dbReference type="InterPro" id="IPR036388">
    <property type="entry name" value="WH-like_DNA-bd_sf"/>
</dbReference>
<organism evidence="2 3">
    <name type="scientific">Mycolicibacterium goodii</name>
    <name type="common">Mycobacterium goodii</name>
    <dbReference type="NCBI Taxonomy" id="134601"/>
    <lineage>
        <taxon>Bacteria</taxon>
        <taxon>Bacillati</taxon>
        <taxon>Actinomycetota</taxon>
        <taxon>Actinomycetes</taxon>
        <taxon>Mycobacteriales</taxon>
        <taxon>Mycobacteriaceae</taxon>
        <taxon>Mycolicibacterium</taxon>
    </lineage>
</organism>